<organism evidence="2 3">
    <name type="scientific">Desmophyllum pertusum</name>
    <dbReference type="NCBI Taxonomy" id="174260"/>
    <lineage>
        <taxon>Eukaryota</taxon>
        <taxon>Metazoa</taxon>
        <taxon>Cnidaria</taxon>
        <taxon>Anthozoa</taxon>
        <taxon>Hexacorallia</taxon>
        <taxon>Scleractinia</taxon>
        <taxon>Caryophylliina</taxon>
        <taxon>Caryophylliidae</taxon>
        <taxon>Desmophyllum</taxon>
    </lineage>
</organism>
<keyword evidence="3" id="KW-1185">Reference proteome</keyword>
<sequence>MKEADKEVDEIFAEMEVFLCDISVGTVLSEEHRMRRDTLAKKVSHFRREKEVTPPFNTCSSCLSRSYVEQVSNVAWPKVKYRRQRSHSYPLIKRLNPLPRLTEEDETAEVERPTVKHTRVPQVQTLNWTDNKLSHEWLYKINTLRSTLTSLELPSRAKGTHCLTKPLEAKGTSGEKRVGFEASRQNSPTCRHESTSIERLWRAVEDVHQDRLCIKKEPVSKTSQVRKPDSTYISLISGFTQDTHVQSIASDDDTNKHLNDSRSKKEKNCKNLKCIQMNMFAPRKFFCSTSRNIQRQMSKSSEYIQQIGSLGC</sequence>
<comment type="caution">
    <text evidence="2">The sequence shown here is derived from an EMBL/GenBank/DDBJ whole genome shotgun (WGS) entry which is preliminary data.</text>
</comment>
<dbReference type="EMBL" id="MU827778">
    <property type="protein sequence ID" value="KAJ7340387.1"/>
    <property type="molecule type" value="Genomic_DNA"/>
</dbReference>
<dbReference type="Proteomes" id="UP001163046">
    <property type="component" value="Unassembled WGS sequence"/>
</dbReference>
<proteinExistence type="predicted"/>
<evidence type="ECO:0000256" key="1">
    <source>
        <dbReference type="SAM" id="MobiDB-lite"/>
    </source>
</evidence>
<evidence type="ECO:0000313" key="2">
    <source>
        <dbReference type="EMBL" id="KAJ7340387.1"/>
    </source>
</evidence>
<reference evidence="2" key="1">
    <citation type="submission" date="2023-01" db="EMBL/GenBank/DDBJ databases">
        <title>Genome assembly of the deep-sea coral Lophelia pertusa.</title>
        <authorList>
            <person name="Herrera S."/>
            <person name="Cordes E."/>
        </authorList>
    </citation>
    <scope>NUCLEOTIDE SEQUENCE</scope>
    <source>
        <strain evidence="2">USNM1676648</strain>
        <tissue evidence="2">Polyp</tissue>
    </source>
</reference>
<evidence type="ECO:0000313" key="3">
    <source>
        <dbReference type="Proteomes" id="UP001163046"/>
    </source>
</evidence>
<dbReference type="OrthoDB" id="5985385at2759"/>
<feature type="region of interest" description="Disordered" evidence="1">
    <location>
        <begin position="167"/>
        <end position="191"/>
    </location>
</feature>
<accession>A0A9X0CIF1</accession>
<dbReference type="AlphaFoldDB" id="A0A9X0CIF1"/>
<protein>
    <submittedName>
        <fullName evidence="2">Uncharacterized protein</fullName>
    </submittedName>
</protein>
<gene>
    <name evidence="2" type="ORF">OS493_003131</name>
</gene>
<name>A0A9X0CIF1_9CNID</name>